<protein>
    <submittedName>
        <fullName evidence="1">Uncharacterized protein</fullName>
    </submittedName>
</protein>
<reference evidence="1 2" key="1">
    <citation type="submission" date="2019-08" db="EMBL/GenBank/DDBJ databases">
        <title>In-depth cultivation of the pig gut microbiome towards novel bacterial diversity and tailored functional studies.</title>
        <authorList>
            <person name="Wylensek D."/>
            <person name="Hitch T.C.A."/>
            <person name="Clavel T."/>
        </authorList>
    </citation>
    <scope>NUCLEOTIDE SEQUENCE [LARGE SCALE GENOMIC DNA]</scope>
    <source>
        <strain evidence="1 2">Oil+RF-744-WCA-WT-11</strain>
    </source>
</reference>
<organism evidence="1 2">
    <name type="scientific">Porcincola intestinalis</name>
    <dbReference type="NCBI Taxonomy" id="2606632"/>
    <lineage>
        <taxon>Bacteria</taxon>
        <taxon>Bacillati</taxon>
        <taxon>Bacillota</taxon>
        <taxon>Clostridia</taxon>
        <taxon>Lachnospirales</taxon>
        <taxon>Lachnospiraceae</taxon>
        <taxon>Porcincola</taxon>
    </lineage>
</organism>
<dbReference type="RefSeq" id="WP_154526606.1">
    <property type="nucleotide sequence ID" value="NZ_VULZ01000013.1"/>
</dbReference>
<gene>
    <name evidence="1" type="ORF">FYJ35_11195</name>
</gene>
<dbReference type="Proteomes" id="UP000481852">
    <property type="component" value="Unassembled WGS sequence"/>
</dbReference>
<sequence length="115" mass="13365">MMIEEKLYRFLKTKLDGVTVCLERPEAKPEYYVLIERTGGTEINYISSATVDIISKAPTLYKAMELDEKVRHVMRDFVSVDNVSSCTPNATGNWTDTVTHEYRYHSTFIIRFMED</sequence>
<evidence type="ECO:0000313" key="1">
    <source>
        <dbReference type="EMBL" id="MSS15593.1"/>
    </source>
</evidence>
<name>A0A6L5X844_9FIRM</name>
<keyword evidence="2" id="KW-1185">Reference proteome</keyword>
<dbReference type="EMBL" id="VULZ01000013">
    <property type="protein sequence ID" value="MSS15593.1"/>
    <property type="molecule type" value="Genomic_DNA"/>
</dbReference>
<evidence type="ECO:0000313" key="2">
    <source>
        <dbReference type="Proteomes" id="UP000481852"/>
    </source>
</evidence>
<accession>A0A6L5X844</accession>
<proteinExistence type="predicted"/>
<dbReference type="AlphaFoldDB" id="A0A6L5X844"/>
<comment type="caution">
    <text evidence="1">The sequence shown here is derived from an EMBL/GenBank/DDBJ whole genome shotgun (WGS) entry which is preliminary data.</text>
</comment>